<evidence type="ECO:0000256" key="1">
    <source>
        <dbReference type="SAM" id="MobiDB-lite"/>
    </source>
</evidence>
<dbReference type="Proteomes" id="UP000728185">
    <property type="component" value="Unassembled WGS sequence"/>
</dbReference>
<dbReference type="EMBL" id="LUCM01010128">
    <property type="protein sequence ID" value="KAA0185892.1"/>
    <property type="molecule type" value="Genomic_DNA"/>
</dbReference>
<evidence type="ECO:0000313" key="2">
    <source>
        <dbReference type="EMBL" id="KAA0185892.1"/>
    </source>
</evidence>
<keyword evidence="3" id="KW-1185">Reference proteome</keyword>
<dbReference type="OrthoDB" id="6256554at2759"/>
<evidence type="ECO:0000313" key="3">
    <source>
        <dbReference type="Proteomes" id="UP000728185"/>
    </source>
</evidence>
<sequence>MDLLVDGSDIAPTELISQISKTPLSSLEPFDENSGRGLMLGDPPIGQLPHQIDSNVAQPFASSAHTSIAIAYSAGLEQTQETNARYAQLCQQRKLMEPAERQPLPNLHLHLSKDGTSSLPPGWQRAPNVKREANRTAKDGSVGAS</sequence>
<accession>A0A8E0RKS2</accession>
<feature type="region of interest" description="Disordered" evidence="1">
    <location>
        <begin position="98"/>
        <end position="145"/>
    </location>
</feature>
<comment type="caution">
    <text evidence="2">The sequence shown here is derived from an EMBL/GenBank/DDBJ whole genome shotgun (WGS) entry which is preliminary data.</text>
</comment>
<name>A0A8E0RKS2_9TREM</name>
<feature type="compositionally biased region" description="Basic and acidic residues" evidence="1">
    <location>
        <begin position="129"/>
        <end position="138"/>
    </location>
</feature>
<organism evidence="2 3">
    <name type="scientific">Fasciolopsis buskii</name>
    <dbReference type="NCBI Taxonomy" id="27845"/>
    <lineage>
        <taxon>Eukaryota</taxon>
        <taxon>Metazoa</taxon>
        <taxon>Spiralia</taxon>
        <taxon>Lophotrochozoa</taxon>
        <taxon>Platyhelminthes</taxon>
        <taxon>Trematoda</taxon>
        <taxon>Digenea</taxon>
        <taxon>Plagiorchiida</taxon>
        <taxon>Echinostomata</taxon>
        <taxon>Echinostomatoidea</taxon>
        <taxon>Fasciolidae</taxon>
        <taxon>Fasciolopsis</taxon>
    </lineage>
</organism>
<gene>
    <name evidence="2" type="ORF">FBUS_11103</name>
</gene>
<proteinExistence type="predicted"/>
<feature type="region of interest" description="Disordered" evidence="1">
    <location>
        <begin position="26"/>
        <end position="51"/>
    </location>
</feature>
<dbReference type="AlphaFoldDB" id="A0A8E0RKS2"/>
<reference evidence="2" key="1">
    <citation type="submission" date="2019-05" db="EMBL/GenBank/DDBJ databases">
        <title>Annotation for the trematode Fasciolopsis buski.</title>
        <authorList>
            <person name="Choi Y.-J."/>
        </authorList>
    </citation>
    <scope>NUCLEOTIDE SEQUENCE</scope>
    <source>
        <strain evidence="2">HT</strain>
        <tissue evidence="2">Whole worm</tissue>
    </source>
</reference>
<protein>
    <submittedName>
        <fullName evidence="2">Histone-lysine N-methyltransferase SETD2</fullName>
    </submittedName>
</protein>